<dbReference type="GO" id="GO:0015562">
    <property type="term" value="F:efflux transmembrane transporter activity"/>
    <property type="evidence" value="ECO:0007669"/>
    <property type="project" value="InterPro"/>
</dbReference>
<dbReference type="AlphaFoldDB" id="A0A923HH40"/>
<feature type="signal peptide" evidence="4">
    <location>
        <begin position="1"/>
        <end position="21"/>
    </location>
</feature>
<dbReference type="RefSeq" id="WP_186911450.1">
    <property type="nucleotide sequence ID" value="NZ_JACOFV010000003.1"/>
</dbReference>
<dbReference type="PIRSF" id="PIRSF001892">
    <property type="entry name" value="CyaE"/>
    <property type="match status" value="1"/>
</dbReference>
<evidence type="ECO:0000256" key="1">
    <source>
        <dbReference type="ARBA" id="ARBA00007613"/>
    </source>
</evidence>
<accession>A0A923HH40</accession>
<dbReference type="GO" id="GO:0031640">
    <property type="term" value="P:killing of cells of another organism"/>
    <property type="evidence" value="ECO:0007669"/>
    <property type="project" value="UniProtKB-KW"/>
</dbReference>
<keyword evidence="2" id="KW-0204">Cytolysis</keyword>
<dbReference type="SUPFAM" id="SSF56954">
    <property type="entry name" value="Outer membrane efflux proteins (OEP)"/>
    <property type="match status" value="1"/>
</dbReference>
<evidence type="ECO:0000313" key="5">
    <source>
        <dbReference type="EMBL" id="MBC3861527.1"/>
    </source>
</evidence>
<dbReference type="Gene3D" id="1.20.1600.10">
    <property type="entry name" value="Outer membrane efflux proteins (OEP)"/>
    <property type="match status" value="1"/>
</dbReference>
<dbReference type="InterPro" id="IPR003423">
    <property type="entry name" value="OMP_efflux"/>
</dbReference>
<evidence type="ECO:0000256" key="4">
    <source>
        <dbReference type="SAM" id="SignalP"/>
    </source>
</evidence>
<dbReference type="InterPro" id="IPR010131">
    <property type="entry name" value="MdtP/NodT-like"/>
</dbReference>
<keyword evidence="2" id="KW-0998">Cell outer membrane</keyword>
<comment type="similarity">
    <text evidence="1 2">Belongs to the outer membrane factor (OMF) (TC 1.B.17) family.</text>
</comment>
<dbReference type="PANTHER" id="PTHR30203">
    <property type="entry name" value="OUTER MEMBRANE CATION EFFLUX PROTEIN"/>
    <property type="match status" value="1"/>
</dbReference>
<organism evidence="5 6">
    <name type="scientific">Undibacterium jejuense</name>
    <dbReference type="NCBI Taxonomy" id="1344949"/>
    <lineage>
        <taxon>Bacteria</taxon>
        <taxon>Pseudomonadati</taxon>
        <taxon>Pseudomonadota</taxon>
        <taxon>Betaproteobacteria</taxon>
        <taxon>Burkholderiales</taxon>
        <taxon>Oxalobacteraceae</taxon>
        <taxon>Undibacterium</taxon>
    </lineage>
</organism>
<dbReference type="PANTHER" id="PTHR30203:SF29">
    <property type="entry name" value="PROTEIN CYAE"/>
    <property type="match status" value="1"/>
</dbReference>
<dbReference type="GO" id="GO:0009279">
    <property type="term" value="C:cell outer membrane"/>
    <property type="evidence" value="ECO:0007669"/>
    <property type="project" value="UniProtKB-SubCell"/>
</dbReference>
<evidence type="ECO:0000256" key="3">
    <source>
        <dbReference type="SAM" id="MobiDB-lite"/>
    </source>
</evidence>
<evidence type="ECO:0000256" key="2">
    <source>
        <dbReference type="PIRNR" id="PIRNR001892"/>
    </source>
</evidence>
<feature type="region of interest" description="Disordered" evidence="3">
    <location>
        <begin position="26"/>
        <end position="48"/>
    </location>
</feature>
<dbReference type="InterPro" id="IPR028351">
    <property type="entry name" value="CyaE"/>
</dbReference>
<keyword evidence="2" id="KW-0813">Transport</keyword>
<evidence type="ECO:0000313" key="6">
    <source>
        <dbReference type="Proteomes" id="UP000634011"/>
    </source>
</evidence>
<feature type="compositionally biased region" description="Polar residues" evidence="3">
    <location>
        <begin position="38"/>
        <end position="48"/>
    </location>
</feature>
<dbReference type="Pfam" id="PF02321">
    <property type="entry name" value="OEP"/>
    <property type="match status" value="2"/>
</dbReference>
<comment type="function">
    <text evidence="2">CyaE is necessary for transport of calmodulin-sensitive adenylate cyclase-hemolysin (cyclolysin).</text>
</comment>
<reference evidence="5" key="1">
    <citation type="submission" date="2020-08" db="EMBL/GenBank/DDBJ databases">
        <title>Novel species isolated from subtropical streams in China.</title>
        <authorList>
            <person name="Lu H."/>
        </authorList>
    </citation>
    <scope>NUCLEOTIDE SEQUENCE</scope>
    <source>
        <strain evidence="5">KACC 12607</strain>
    </source>
</reference>
<feature type="chain" id="PRO_5037778895" description="Protein CyaE" evidence="4">
    <location>
        <begin position="22"/>
        <end position="508"/>
    </location>
</feature>
<dbReference type="Proteomes" id="UP000634011">
    <property type="component" value="Unassembled WGS sequence"/>
</dbReference>
<comment type="caution">
    <text evidence="5">The sequence shown here is derived from an EMBL/GenBank/DDBJ whole genome shotgun (WGS) entry which is preliminary data.</text>
</comment>
<proteinExistence type="inferred from homology"/>
<keyword evidence="4" id="KW-0732">Signal</keyword>
<keyword evidence="2" id="KW-0472">Membrane</keyword>
<comment type="subcellular location">
    <subcellularLocation>
        <location evidence="2">Cell outer membrane</location>
        <topology evidence="2">Peripheral membrane protein</topology>
    </subcellularLocation>
</comment>
<dbReference type="EMBL" id="JACOFV010000003">
    <property type="protein sequence ID" value="MBC3861527.1"/>
    <property type="molecule type" value="Genomic_DNA"/>
</dbReference>
<protein>
    <recommendedName>
        <fullName evidence="2">Protein CyaE</fullName>
    </recommendedName>
</protein>
<name>A0A923HH40_9BURK</name>
<keyword evidence="6" id="KW-1185">Reference proteome</keyword>
<sequence>MRQRNVAIGLALASFCLSSYGASGNDLAPERPDRPWSSGGNNDGQFASTSDLPVRSLDYTLPPNKALGVLPLAAEVDHDKSYSLADLVDLAESNNPLTRFAWNDARQAALAVDLARSTYLPKINGLAVGAYRSSSSTKTAYGFDLNSNDTVSGAVAALSLEWLLFDFGKRDAIVETTRQASIISNIAFTAAHQQLIYAVTMAFYAHASASEHVKTAAKSLENIKAIQAAAEDRYKHGIGTVIEVAQARQASAQANLIKVQADGALEDAYVTLLSAMGISPLTKLNIADVSGRELSPAMLTPVEKVLTDALARRPDVLSAYAAQQASQANIRSQEAEFKPKVFVAASLAQSSGGVSVTALPGLGAQAPTVDLSGSRRSGTVFVGVSMPLYDGGMRNTTLAKARIEAENADLRLTKVREDAVRQIIVNRNALHTSMTSYIAAQALLDATQTTFEAALAAYRSGVGSITELTLAETQLLQAKNTLSDSYNKTLATAATLALSTGSLGAAPK</sequence>
<keyword evidence="2" id="KW-0354">Hemolysis</keyword>
<gene>
    <name evidence="5" type="ORF">H8K32_05385</name>
</gene>